<feature type="chain" id="PRO_5018972952" evidence="1">
    <location>
        <begin position="20"/>
        <end position="140"/>
    </location>
</feature>
<dbReference type="Gene3D" id="2.10.80.10">
    <property type="entry name" value="Lipase, subunit A"/>
    <property type="match status" value="1"/>
</dbReference>
<feature type="non-terminal residue" evidence="2">
    <location>
        <position position="140"/>
    </location>
</feature>
<dbReference type="AlphaFoldDB" id="A0A443RPP0"/>
<organism evidence="2 3">
    <name type="scientific">Dinothrombium tinctorium</name>
    <dbReference type="NCBI Taxonomy" id="1965070"/>
    <lineage>
        <taxon>Eukaryota</taxon>
        <taxon>Metazoa</taxon>
        <taxon>Ecdysozoa</taxon>
        <taxon>Arthropoda</taxon>
        <taxon>Chelicerata</taxon>
        <taxon>Arachnida</taxon>
        <taxon>Acari</taxon>
        <taxon>Acariformes</taxon>
        <taxon>Trombidiformes</taxon>
        <taxon>Prostigmata</taxon>
        <taxon>Anystina</taxon>
        <taxon>Parasitengona</taxon>
        <taxon>Trombidioidea</taxon>
        <taxon>Trombidiidae</taxon>
        <taxon>Dinothrombium</taxon>
    </lineage>
</organism>
<keyword evidence="3" id="KW-1185">Reference proteome</keyword>
<evidence type="ECO:0000256" key="1">
    <source>
        <dbReference type="SAM" id="SignalP"/>
    </source>
</evidence>
<evidence type="ECO:0000313" key="2">
    <source>
        <dbReference type="EMBL" id="RWS17234.1"/>
    </source>
</evidence>
<dbReference type="OrthoDB" id="10588593at2759"/>
<accession>A0A443RPP0</accession>
<evidence type="ECO:0000313" key="3">
    <source>
        <dbReference type="Proteomes" id="UP000285301"/>
    </source>
</evidence>
<sequence length="140" mass="15979">MKTFVAFVIVSLSANMVNNQEEKMFRNMQIKAIDTYDFRNILQIDQTRRKRNYNRKVGVGGYCKSSDECLPSNCCVIISVNRRGRCQSLATFRQRCSIGQVKGGQYANSCPCASGDRYCKPYRYVTNIYGYHIALNICVA</sequence>
<gene>
    <name evidence="2" type="ORF">B4U79_00822</name>
</gene>
<dbReference type="Proteomes" id="UP000285301">
    <property type="component" value="Unassembled WGS sequence"/>
</dbReference>
<comment type="caution">
    <text evidence="2">The sequence shown here is derived from an EMBL/GenBank/DDBJ whole genome shotgun (WGS) entry which is preliminary data.</text>
</comment>
<name>A0A443RPP0_9ACAR</name>
<feature type="signal peptide" evidence="1">
    <location>
        <begin position="1"/>
        <end position="19"/>
    </location>
</feature>
<dbReference type="EMBL" id="NCKU01000105">
    <property type="protein sequence ID" value="RWS17234.1"/>
    <property type="molecule type" value="Genomic_DNA"/>
</dbReference>
<protein>
    <submittedName>
        <fullName evidence="2">Uncharacterized protein</fullName>
    </submittedName>
</protein>
<keyword evidence="1" id="KW-0732">Signal</keyword>
<proteinExistence type="predicted"/>
<reference evidence="2 3" key="1">
    <citation type="journal article" date="2018" name="Gigascience">
        <title>Genomes of trombidid mites reveal novel predicted allergens and laterally-transferred genes associated with secondary metabolism.</title>
        <authorList>
            <person name="Dong X."/>
            <person name="Chaisiri K."/>
            <person name="Xia D."/>
            <person name="Armstrong S.D."/>
            <person name="Fang Y."/>
            <person name="Donnelly M.J."/>
            <person name="Kadowaki T."/>
            <person name="McGarry J.W."/>
            <person name="Darby A.C."/>
            <person name="Makepeace B.L."/>
        </authorList>
    </citation>
    <scope>NUCLEOTIDE SEQUENCE [LARGE SCALE GENOMIC DNA]</scope>
    <source>
        <strain evidence="2">UoL-WK</strain>
    </source>
</reference>